<dbReference type="GO" id="GO:0003677">
    <property type="term" value="F:DNA binding"/>
    <property type="evidence" value="ECO:0007669"/>
    <property type="project" value="UniProtKB-KW"/>
</dbReference>
<protein>
    <recommendedName>
        <fullName evidence="3">HU domain-containing protein</fullName>
    </recommendedName>
</protein>
<evidence type="ECO:0000259" key="3">
    <source>
        <dbReference type="Pfam" id="PF18291"/>
    </source>
</evidence>
<evidence type="ECO:0000256" key="1">
    <source>
        <dbReference type="ARBA" id="ARBA00023125"/>
    </source>
</evidence>
<dbReference type="InterPro" id="IPR010992">
    <property type="entry name" value="IHF-like_DNA-bd_dom_sf"/>
</dbReference>
<accession>A0A0F5IPV7</accession>
<comment type="caution">
    <text evidence="4">The sequence shown here is derived from an EMBL/GenBank/DDBJ whole genome shotgun (WGS) entry which is preliminary data.</text>
</comment>
<dbReference type="AlphaFoldDB" id="A0A0F5IPV7"/>
<dbReference type="PATRIC" id="fig|1203610.3.peg.5321"/>
<evidence type="ECO:0000313" key="4">
    <source>
        <dbReference type="EMBL" id="KKB47561.1"/>
    </source>
</evidence>
<feature type="domain" description="HU" evidence="3">
    <location>
        <begin position="1"/>
        <end position="122"/>
    </location>
</feature>
<dbReference type="InterPro" id="IPR041607">
    <property type="entry name" value="HU-HIG"/>
</dbReference>
<dbReference type="HOGENOM" id="CLU_112331_4_1_10"/>
<evidence type="ECO:0000256" key="2">
    <source>
        <dbReference type="SAM" id="MobiDB-lite"/>
    </source>
</evidence>
<dbReference type="NCBIfam" id="TIGR01201">
    <property type="entry name" value="HU_rel"/>
    <property type="match status" value="1"/>
</dbReference>
<reference evidence="4 5" key="1">
    <citation type="submission" date="2013-04" db="EMBL/GenBank/DDBJ databases">
        <title>The Genome Sequence of Parabacteroides gordonii DSM 23371.</title>
        <authorList>
            <consortium name="The Broad Institute Genomics Platform"/>
            <person name="Earl A."/>
            <person name="Ward D."/>
            <person name="Feldgarden M."/>
            <person name="Gevers D."/>
            <person name="Martens E."/>
            <person name="Sakamoto M."/>
            <person name="Benno Y."/>
            <person name="Suzuki N."/>
            <person name="Matsunaga N."/>
            <person name="Koshihara K."/>
            <person name="Seki M."/>
            <person name="Komiya H."/>
            <person name="Walker B."/>
            <person name="Young S."/>
            <person name="Zeng Q."/>
            <person name="Gargeya S."/>
            <person name="Fitzgerald M."/>
            <person name="Haas B."/>
            <person name="Abouelleil A."/>
            <person name="Allen A.W."/>
            <person name="Alvarado L."/>
            <person name="Arachchi H.M."/>
            <person name="Berlin A.M."/>
            <person name="Chapman S.B."/>
            <person name="Gainer-Dewar J."/>
            <person name="Goldberg J."/>
            <person name="Griggs A."/>
            <person name="Gujja S."/>
            <person name="Hansen M."/>
            <person name="Howarth C."/>
            <person name="Imamovic A."/>
            <person name="Ireland A."/>
            <person name="Larimer J."/>
            <person name="McCowan C."/>
            <person name="Murphy C."/>
            <person name="Pearson M."/>
            <person name="Poon T.W."/>
            <person name="Priest M."/>
            <person name="Roberts A."/>
            <person name="Saif S."/>
            <person name="Shea T."/>
            <person name="Sisk P."/>
            <person name="Sykes S."/>
            <person name="Wortman J."/>
            <person name="Nusbaum C."/>
            <person name="Birren B."/>
        </authorList>
    </citation>
    <scope>NUCLEOTIDE SEQUENCE [LARGE SCALE GENOMIC DNA]</scope>
    <source>
        <strain evidence="4 5">MS-1</strain>
    </source>
</reference>
<feature type="region of interest" description="Disordered" evidence="2">
    <location>
        <begin position="127"/>
        <end position="149"/>
    </location>
</feature>
<evidence type="ECO:0000313" key="5">
    <source>
        <dbReference type="Proteomes" id="UP000033035"/>
    </source>
</evidence>
<dbReference type="Proteomes" id="UP000033035">
    <property type="component" value="Unassembled WGS sequence"/>
</dbReference>
<dbReference type="RefSeq" id="WP_028727952.1">
    <property type="nucleotide sequence ID" value="NZ_AUAE01000025.1"/>
</dbReference>
<dbReference type="STRING" id="1203610.HMPREF1536_05205"/>
<gene>
    <name evidence="4" type="ORF">HMPREF1536_05205</name>
</gene>
<dbReference type="Pfam" id="PF18291">
    <property type="entry name" value="HU-HIG"/>
    <property type="match status" value="1"/>
</dbReference>
<dbReference type="InterPro" id="IPR005902">
    <property type="entry name" value="HU_DNA-bd_put"/>
</dbReference>
<dbReference type="EMBL" id="AQHW01000029">
    <property type="protein sequence ID" value="KKB47561.1"/>
    <property type="molecule type" value="Genomic_DNA"/>
</dbReference>
<dbReference type="SUPFAM" id="SSF47729">
    <property type="entry name" value="IHF-like DNA-binding proteins"/>
    <property type="match status" value="1"/>
</dbReference>
<proteinExistence type="predicted"/>
<sequence length="149" mass="16660">MSLNFHVVERPDMSKDAEKGDKLYYGQIRSLKKVSFQKLCDMIAMRSTAFIGDVMLVVEGLLSVMQERLEEGDIIQMGRLGNFRMVAGSKGAATVDDFDTSLFKNARIVYVPGTMLNDIRKSATYEEIKPLSSEKSSPSTPDDDRPVIE</sequence>
<keyword evidence="1" id="KW-0238">DNA-binding</keyword>
<keyword evidence="5" id="KW-1185">Reference proteome</keyword>
<name>A0A0F5IPV7_9BACT</name>
<organism evidence="4 5">
    <name type="scientific">Parabacteroides gordonii MS-1 = DSM 23371</name>
    <dbReference type="NCBI Taxonomy" id="1203610"/>
    <lineage>
        <taxon>Bacteria</taxon>
        <taxon>Pseudomonadati</taxon>
        <taxon>Bacteroidota</taxon>
        <taxon>Bacteroidia</taxon>
        <taxon>Bacteroidales</taxon>
        <taxon>Tannerellaceae</taxon>
        <taxon>Parabacteroides</taxon>
    </lineage>
</organism>